<evidence type="ECO:0000313" key="2">
    <source>
        <dbReference type="EMBL" id="PNI94289.1"/>
    </source>
</evidence>
<reference evidence="2 3" key="1">
    <citation type="submission" date="2017-12" db="EMBL/GenBank/DDBJ databases">
        <title>High-resolution comparative analysis of great ape genomes.</title>
        <authorList>
            <person name="Pollen A."/>
            <person name="Hastie A."/>
            <person name="Hormozdiari F."/>
            <person name="Dougherty M."/>
            <person name="Liu R."/>
            <person name="Chaisson M."/>
            <person name="Hoppe E."/>
            <person name="Hill C."/>
            <person name="Pang A."/>
            <person name="Hillier L."/>
            <person name="Baker C."/>
            <person name="Armstrong J."/>
            <person name="Shendure J."/>
            <person name="Paten B."/>
            <person name="Wilson R."/>
            <person name="Chao H."/>
            <person name="Schneider V."/>
            <person name="Ventura M."/>
            <person name="Kronenberg Z."/>
            <person name="Murali S."/>
            <person name="Gordon D."/>
            <person name="Cantsilieris S."/>
            <person name="Munson K."/>
            <person name="Nelson B."/>
            <person name="Raja A."/>
            <person name="Underwood J."/>
            <person name="Diekhans M."/>
            <person name="Fiddes I."/>
            <person name="Haussler D."/>
            <person name="Eichler E."/>
        </authorList>
    </citation>
    <scope>NUCLEOTIDE SEQUENCE [LARGE SCALE GENOMIC DNA]</scope>
    <source>
        <strain evidence="2">Yerkes chimp pedigree #C0471</strain>
    </source>
</reference>
<feature type="region of interest" description="Disordered" evidence="1">
    <location>
        <begin position="32"/>
        <end position="160"/>
    </location>
</feature>
<proteinExistence type="predicted"/>
<feature type="non-terminal residue" evidence="2">
    <location>
        <position position="1"/>
    </location>
</feature>
<dbReference type="EMBL" id="NBAG03000046">
    <property type="protein sequence ID" value="PNI94289.1"/>
    <property type="molecule type" value="Genomic_DNA"/>
</dbReference>
<feature type="compositionally biased region" description="Basic residues" evidence="1">
    <location>
        <begin position="86"/>
        <end position="111"/>
    </location>
</feature>
<gene>
    <name evidence="2" type="ORF">CK820_G0033467</name>
</gene>
<comment type="caution">
    <text evidence="2">The sequence shown here is derived from an EMBL/GenBank/DDBJ whole genome shotgun (WGS) entry which is preliminary data.</text>
</comment>
<feature type="compositionally biased region" description="Polar residues" evidence="1">
    <location>
        <begin position="35"/>
        <end position="44"/>
    </location>
</feature>
<feature type="compositionally biased region" description="Basic and acidic residues" evidence="1">
    <location>
        <begin position="52"/>
        <end position="61"/>
    </location>
</feature>
<feature type="compositionally biased region" description="Basic and acidic residues" evidence="1">
    <location>
        <begin position="72"/>
        <end position="85"/>
    </location>
</feature>
<evidence type="ECO:0000313" key="3">
    <source>
        <dbReference type="Proteomes" id="UP000236370"/>
    </source>
</evidence>
<dbReference type="AlphaFoldDB" id="A0A2J8QDE6"/>
<dbReference type="Proteomes" id="UP000236370">
    <property type="component" value="Unassembled WGS sequence"/>
</dbReference>
<name>A0A2J8QDE6_PANTR</name>
<accession>A0A2J8QDE6</accession>
<sequence length="160" mass="17628">VFTLSGFRTIQILEGQKILANCSSPYQGVPLPGLETSTSLQWRTQGPAAQKEQPRPAEDWPSKVPGLPSPQRLRERPSAGEESRGRGGRRRKAPCSARKRRNALRSQRHRTSSTVSTPPSTPKKASLWASPHNGRTSWTHCGAPSPWWTLRESHGCSSSP</sequence>
<protein>
    <submittedName>
        <fullName evidence="2">BUB1B-PAK6 isoform 3</fullName>
    </submittedName>
</protein>
<evidence type="ECO:0000256" key="1">
    <source>
        <dbReference type="SAM" id="MobiDB-lite"/>
    </source>
</evidence>
<organism evidence="2 3">
    <name type="scientific">Pan troglodytes</name>
    <name type="common">Chimpanzee</name>
    <dbReference type="NCBI Taxonomy" id="9598"/>
    <lineage>
        <taxon>Eukaryota</taxon>
        <taxon>Metazoa</taxon>
        <taxon>Chordata</taxon>
        <taxon>Craniata</taxon>
        <taxon>Vertebrata</taxon>
        <taxon>Euteleostomi</taxon>
        <taxon>Mammalia</taxon>
        <taxon>Eutheria</taxon>
        <taxon>Euarchontoglires</taxon>
        <taxon>Primates</taxon>
        <taxon>Haplorrhini</taxon>
        <taxon>Catarrhini</taxon>
        <taxon>Hominidae</taxon>
        <taxon>Pan</taxon>
    </lineage>
</organism>